<evidence type="ECO:0000256" key="19">
    <source>
        <dbReference type="PROSITE-ProRule" id="PRU00169"/>
    </source>
</evidence>
<dbReference type="Proteomes" id="UP000641646">
    <property type="component" value="Unassembled WGS sequence"/>
</dbReference>
<dbReference type="InterPro" id="IPR003594">
    <property type="entry name" value="HATPase_dom"/>
</dbReference>
<evidence type="ECO:0000256" key="18">
    <source>
        <dbReference type="ARBA" id="ARBA00074306"/>
    </source>
</evidence>
<evidence type="ECO:0000259" key="22">
    <source>
        <dbReference type="PROSITE" id="PS50110"/>
    </source>
</evidence>
<evidence type="ECO:0000256" key="1">
    <source>
        <dbReference type="ARBA" id="ARBA00000085"/>
    </source>
</evidence>
<comment type="subunit">
    <text evidence="4">Homodimer.</text>
</comment>
<keyword evidence="14" id="KW-0902">Two-component regulatory system</keyword>
<evidence type="ECO:0000256" key="4">
    <source>
        <dbReference type="ARBA" id="ARBA00011738"/>
    </source>
</evidence>
<dbReference type="Gene3D" id="1.10.287.130">
    <property type="match status" value="1"/>
</dbReference>
<keyword evidence="10" id="KW-0547">Nucleotide-binding</keyword>
<dbReference type="SMART" id="SM00448">
    <property type="entry name" value="REC"/>
    <property type="match status" value="1"/>
</dbReference>
<evidence type="ECO:0000259" key="20">
    <source>
        <dbReference type="PROSITE" id="PS50046"/>
    </source>
</evidence>
<evidence type="ECO:0000256" key="7">
    <source>
        <dbReference type="ARBA" id="ARBA00022553"/>
    </source>
</evidence>
<evidence type="ECO:0000256" key="12">
    <source>
        <dbReference type="ARBA" id="ARBA00022840"/>
    </source>
</evidence>
<dbReference type="InterPro" id="IPR001789">
    <property type="entry name" value="Sig_transdc_resp-reg_receiver"/>
</dbReference>
<name>A0A926VCN4_9CYAN</name>
<dbReference type="InterPro" id="IPR013515">
    <property type="entry name" value="Phytochrome_cen-reg"/>
</dbReference>
<dbReference type="GO" id="GO:0006355">
    <property type="term" value="P:regulation of DNA-templated transcription"/>
    <property type="evidence" value="ECO:0007669"/>
    <property type="project" value="InterPro"/>
</dbReference>
<feature type="domain" description="Response regulatory" evidence="22">
    <location>
        <begin position="787"/>
        <end position="902"/>
    </location>
</feature>
<protein>
    <recommendedName>
        <fullName evidence="18">Circadian input-output histidine kinase CikA</fullName>
        <ecNumber evidence="5">2.7.13.3</ecNumber>
    </recommendedName>
</protein>
<dbReference type="SMART" id="SM00388">
    <property type="entry name" value="HisKA"/>
    <property type="match status" value="1"/>
</dbReference>
<evidence type="ECO:0000256" key="6">
    <source>
        <dbReference type="ARBA" id="ARBA00022543"/>
    </source>
</evidence>
<dbReference type="SMART" id="SM00387">
    <property type="entry name" value="HATPase_c"/>
    <property type="match status" value="1"/>
</dbReference>
<evidence type="ECO:0000256" key="3">
    <source>
        <dbReference type="ARBA" id="ARBA00006402"/>
    </source>
</evidence>
<evidence type="ECO:0000313" key="23">
    <source>
        <dbReference type="EMBL" id="MBD2180933.1"/>
    </source>
</evidence>
<dbReference type="InterPro" id="IPR000014">
    <property type="entry name" value="PAS"/>
</dbReference>
<dbReference type="Gene3D" id="3.40.50.2300">
    <property type="match status" value="1"/>
</dbReference>
<dbReference type="InterPro" id="IPR029016">
    <property type="entry name" value="GAF-like_dom_sf"/>
</dbReference>
<sequence>MQEIEFVTSESIDLSNCDREPIHIPGKIQPHGVLLVLQDPQLKILQVSQNTEQFFGIAAESLLGQDLDILFSRQEIDLLYHCISQENLEYFNPLQFTVNFLGSPLLFEGIIHRSDGVLILELEPKISLKQNYPVSFYHLLKTSIAKISNAASFQESTDILVRELRQMTGYDRVMIYRFESDDSGIVIAEDKKPELEAFLGLHYPATDIPKQARKLYFQNWLRIIVDINYQPVQIMPTNNPLTDRPLDLSRSILRSVSPIHIEYLQNMGVTASLCISIINESKLWGLIVCHHYQEKYVDYETRKACELLGQFMSVELFKKQQKEWVIYSEKVKRIQQEIKKSLVKKINVDCFLSQTEELLLELVNAQGAVIYLQDEITLIGKAPAKETVQNLLNWLRQHHKEEVFYTDCLAKIYPQAERYKQQVSGLLAISIFLDRTCYQVVWFRPEIIQTVNWGGNPNQPVTLEENGGLRLSPRKSFALWKETVIGKSLAWNPLEIDAALELRNTLMLALLEVSQAALEKAANRAQIANRAKSEFLANMSHEIRTPMNAILGFCDLLQGLVTEPKQRTYVESISASGKALLDLINDILDLSKIEAGKLELKYDPLDLRALVEEVLQIFSQKASEKNLSLLAEIDETLPTGIIFDEVRLRQILFNTIGNALKFTEQGYVKICLRCQIYPDGDARKAWLEIAVEDTGIGIAPAQRQRIFEAFVQSEGQSTRKYGGTGLGLAITRRLTTMLGGTLLLESELGKGSTFIFVFPDVTLTDWTTKPVGDSQLNANLEQFQPSVLLVVDDVKSNRDLIAGYFEATQHRLLFAKDGLEGIQMAQTHHPDVILLDLRMPNLDGDTAARRLKQDEKTQNIPIIILTASVMGQDYKDLQNFCDGFLLKPVNRSQLVEQLQKILPQNQNVYSEHQKSAVPESLPEAKEKLPELLSKLLQEENTAWQQLRKTMRRRELQAFAERLRCLATEYQCAALLDYATRLETQLSTFDWAHLPMTIEAFPLVRQSLV</sequence>
<keyword evidence="24" id="KW-1185">Reference proteome</keyword>
<feature type="domain" description="Phytochrome chromophore attachment site" evidence="20">
    <location>
        <begin position="152"/>
        <end position="310"/>
    </location>
</feature>
<dbReference type="SMART" id="SM00065">
    <property type="entry name" value="GAF"/>
    <property type="match status" value="1"/>
</dbReference>
<proteinExistence type="inferred from homology"/>
<dbReference type="Pfam" id="PF00512">
    <property type="entry name" value="HisKA"/>
    <property type="match status" value="1"/>
</dbReference>
<dbReference type="PANTHER" id="PTHR45339:SF1">
    <property type="entry name" value="HYBRID SIGNAL TRANSDUCTION HISTIDINE KINASE J"/>
    <property type="match status" value="1"/>
</dbReference>
<dbReference type="InterPro" id="IPR011006">
    <property type="entry name" value="CheY-like_superfamily"/>
</dbReference>
<dbReference type="PROSITE" id="PS50109">
    <property type="entry name" value="HIS_KIN"/>
    <property type="match status" value="1"/>
</dbReference>
<dbReference type="PROSITE" id="PS50046">
    <property type="entry name" value="PHYTOCHROME_2"/>
    <property type="match status" value="1"/>
</dbReference>
<keyword evidence="12" id="KW-0067">ATP-binding</keyword>
<dbReference type="SUPFAM" id="SSF52172">
    <property type="entry name" value="CheY-like"/>
    <property type="match status" value="1"/>
</dbReference>
<dbReference type="CDD" id="cd00082">
    <property type="entry name" value="HisKA"/>
    <property type="match status" value="1"/>
</dbReference>
<dbReference type="Pfam" id="PF00072">
    <property type="entry name" value="Response_reg"/>
    <property type="match status" value="1"/>
</dbReference>
<keyword evidence="17" id="KW-0131">Cell cycle</keyword>
<dbReference type="InterPro" id="IPR036890">
    <property type="entry name" value="HATPase_C_sf"/>
</dbReference>
<dbReference type="FunFam" id="1.10.287.130:FF:000038">
    <property type="entry name" value="Sensory transduction histidine kinase"/>
    <property type="match status" value="1"/>
</dbReference>
<keyword evidence="16" id="KW-0675">Receptor</keyword>
<dbReference type="Gene3D" id="3.30.565.10">
    <property type="entry name" value="Histidine kinase-like ATPase, C-terminal domain"/>
    <property type="match status" value="1"/>
</dbReference>
<evidence type="ECO:0000256" key="13">
    <source>
        <dbReference type="ARBA" id="ARBA00022991"/>
    </source>
</evidence>
<dbReference type="InterPro" id="IPR003018">
    <property type="entry name" value="GAF"/>
</dbReference>
<dbReference type="GO" id="GO:0005524">
    <property type="term" value="F:ATP binding"/>
    <property type="evidence" value="ECO:0007669"/>
    <property type="project" value="UniProtKB-KW"/>
</dbReference>
<evidence type="ECO:0000256" key="14">
    <source>
        <dbReference type="ARBA" id="ARBA00023012"/>
    </source>
</evidence>
<evidence type="ECO:0000256" key="5">
    <source>
        <dbReference type="ARBA" id="ARBA00012438"/>
    </source>
</evidence>
<dbReference type="InterPro" id="IPR003661">
    <property type="entry name" value="HisK_dim/P_dom"/>
</dbReference>
<dbReference type="FunFam" id="3.30.565.10:FF:000010">
    <property type="entry name" value="Sensor histidine kinase RcsC"/>
    <property type="match status" value="1"/>
</dbReference>
<dbReference type="SUPFAM" id="SSF55785">
    <property type="entry name" value="PYP-like sensor domain (PAS domain)"/>
    <property type="match status" value="1"/>
</dbReference>
<dbReference type="Pfam" id="PF08446">
    <property type="entry name" value="PAS_2"/>
    <property type="match status" value="1"/>
</dbReference>
<dbReference type="Pfam" id="PF01590">
    <property type="entry name" value="GAF"/>
    <property type="match status" value="1"/>
</dbReference>
<evidence type="ECO:0000256" key="16">
    <source>
        <dbReference type="ARBA" id="ARBA00023170"/>
    </source>
</evidence>
<dbReference type="InterPro" id="IPR013654">
    <property type="entry name" value="PAS_2"/>
</dbReference>
<comment type="subcellular location">
    <subcellularLocation>
        <location evidence="2">Membrane</location>
    </subcellularLocation>
</comment>
<dbReference type="InterPro" id="IPR043150">
    <property type="entry name" value="Phytochrome_PHY_sf"/>
</dbReference>
<dbReference type="CDD" id="cd00130">
    <property type="entry name" value="PAS"/>
    <property type="match status" value="1"/>
</dbReference>
<dbReference type="AlphaFoldDB" id="A0A926VCN4"/>
<feature type="domain" description="Histidine kinase" evidence="21">
    <location>
        <begin position="538"/>
        <end position="762"/>
    </location>
</feature>
<dbReference type="InterPro" id="IPR005467">
    <property type="entry name" value="His_kinase_dom"/>
</dbReference>
<dbReference type="GO" id="GO:0009881">
    <property type="term" value="F:photoreceptor activity"/>
    <property type="evidence" value="ECO:0007669"/>
    <property type="project" value="UniProtKB-KW"/>
</dbReference>
<evidence type="ECO:0000256" key="2">
    <source>
        <dbReference type="ARBA" id="ARBA00004370"/>
    </source>
</evidence>
<dbReference type="PRINTS" id="PR01033">
    <property type="entry name" value="PHYTOCHROME"/>
</dbReference>
<evidence type="ECO:0000256" key="17">
    <source>
        <dbReference type="ARBA" id="ARBA00023306"/>
    </source>
</evidence>
<gene>
    <name evidence="23" type="ORF">H6G03_07435</name>
</gene>
<evidence type="ECO:0000256" key="8">
    <source>
        <dbReference type="ARBA" id="ARBA00022606"/>
    </source>
</evidence>
<keyword evidence="15" id="KW-0472">Membrane</keyword>
<dbReference type="GO" id="GO:0016020">
    <property type="term" value="C:membrane"/>
    <property type="evidence" value="ECO:0007669"/>
    <property type="project" value="UniProtKB-SubCell"/>
</dbReference>
<dbReference type="CDD" id="cd17546">
    <property type="entry name" value="REC_hyHK_CKI1_RcsC-like"/>
    <property type="match status" value="1"/>
</dbReference>
<dbReference type="InterPro" id="IPR036097">
    <property type="entry name" value="HisK_dim/P_sf"/>
</dbReference>
<accession>A0A926VCN4</accession>
<keyword evidence="8" id="KW-0716">Sensory transduction</keyword>
<dbReference type="Gene3D" id="3.30.450.270">
    <property type="match status" value="1"/>
</dbReference>
<dbReference type="Gene3D" id="3.30.450.20">
    <property type="entry name" value="PAS domain"/>
    <property type="match status" value="1"/>
</dbReference>
<dbReference type="EC" id="2.7.13.3" evidence="5"/>
<dbReference type="SUPFAM" id="SSF55874">
    <property type="entry name" value="ATPase domain of HSP90 chaperone/DNA topoisomerase II/histidine kinase"/>
    <property type="match status" value="1"/>
</dbReference>
<dbReference type="GO" id="GO:0009584">
    <property type="term" value="P:detection of visible light"/>
    <property type="evidence" value="ECO:0007669"/>
    <property type="project" value="InterPro"/>
</dbReference>
<dbReference type="EMBL" id="JACJPW010000014">
    <property type="protein sequence ID" value="MBD2180933.1"/>
    <property type="molecule type" value="Genomic_DNA"/>
</dbReference>
<dbReference type="Pfam" id="PF02518">
    <property type="entry name" value="HATPase_c"/>
    <property type="match status" value="1"/>
</dbReference>
<evidence type="ECO:0000256" key="10">
    <source>
        <dbReference type="ARBA" id="ARBA00022741"/>
    </source>
</evidence>
<reference evidence="23" key="2">
    <citation type="submission" date="2020-08" db="EMBL/GenBank/DDBJ databases">
        <authorList>
            <person name="Chen M."/>
            <person name="Teng W."/>
            <person name="Zhao L."/>
            <person name="Hu C."/>
            <person name="Zhou Y."/>
            <person name="Han B."/>
            <person name="Song L."/>
            <person name="Shu W."/>
        </authorList>
    </citation>
    <scope>NUCLEOTIDE SEQUENCE</scope>
    <source>
        <strain evidence="23">FACHB-1375</strain>
    </source>
</reference>
<dbReference type="GO" id="GO:0000155">
    <property type="term" value="F:phosphorelay sensor kinase activity"/>
    <property type="evidence" value="ECO:0007669"/>
    <property type="project" value="InterPro"/>
</dbReference>
<dbReference type="SUPFAM" id="SSF55781">
    <property type="entry name" value="GAF domain-like"/>
    <property type="match status" value="2"/>
</dbReference>
<dbReference type="CDD" id="cd16922">
    <property type="entry name" value="HATPase_EvgS-ArcB-TorS-like"/>
    <property type="match status" value="1"/>
</dbReference>
<keyword evidence="11" id="KW-0418">Kinase</keyword>
<comment type="similarity">
    <text evidence="3">In the N-terminal section; belongs to the phytochrome family.</text>
</comment>
<evidence type="ECO:0000256" key="9">
    <source>
        <dbReference type="ARBA" id="ARBA00022679"/>
    </source>
</evidence>
<dbReference type="InterPro" id="IPR016132">
    <property type="entry name" value="Phyto_chromo_attachment"/>
</dbReference>
<dbReference type="Pfam" id="PF00360">
    <property type="entry name" value="PHY"/>
    <property type="match status" value="1"/>
</dbReference>
<dbReference type="PANTHER" id="PTHR45339">
    <property type="entry name" value="HYBRID SIGNAL TRANSDUCTION HISTIDINE KINASE J"/>
    <property type="match status" value="1"/>
</dbReference>
<dbReference type="RefSeq" id="WP_190463657.1">
    <property type="nucleotide sequence ID" value="NZ_JACJPW010000014.1"/>
</dbReference>
<comment type="catalytic activity">
    <reaction evidence="1">
        <text>ATP + protein L-histidine = ADP + protein N-phospho-L-histidine.</text>
        <dbReference type="EC" id="2.7.13.3"/>
    </reaction>
</comment>
<keyword evidence="7 19" id="KW-0597">Phosphoprotein</keyword>
<keyword evidence="9" id="KW-0808">Transferase</keyword>
<evidence type="ECO:0000313" key="24">
    <source>
        <dbReference type="Proteomes" id="UP000641646"/>
    </source>
</evidence>
<dbReference type="Gene3D" id="3.30.450.40">
    <property type="match status" value="1"/>
</dbReference>
<feature type="modified residue" description="4-aspartylphosphate" evidence="19">
    <location>
        <position position="836"/>
    </location>
</feature>
<evidence type="ECO:0000256" key="15">
    <source>
        <dbReference type="ARBA" id="ARBA00023136"/>
    </source>
</evidence>
<reference evidence="23" key="1">
    <citation type="journal article" date="2015" name="ISME J.">
        <title>Draft Genome Sequence of Streptomyces incarnatus NRRL8089, which Produces the Nucleoside Antibiotic Sinefungin.</title>
        <authorList>
            <person name="Oshima K."/>
            <person name="Hattori M."/>
            <person name="Shimizu H."/>
            <person name="Fukuda K."/>
            <person name="Nemoto M."/>
            <person name="Inagaki K."/>
            <person name="Tamura T."/>
        </authorList>
    </citation>
    <scope>NUCLEOTIDE SEQUENCE</scope>
    <source>
        <strain evidence="23">FACHB-1375</strain>
    </source>
</reference>
<dbReference type="InterPro" id="IPR035965">
    <property type="entry name" value="PAS-like_dom_sf"/>
</dbReference>
<dbReference type="PROSITE" id="PS50110">
    <property type="entry name" value="RESPONSE_REGULATORY"/>
    <property type="match status" value="1"/>
</dbReference>
<comment type="caution">
    <text evidence="23">The sequence shown here is derived from an EMBL/GenBank/DDBJ whole genome shotgun (WGS) entry which is preliminary data.</text>
</comment>
<evidence type="ECO:0000259" key="21">
    <source>
        <dbReference type="PROSITE" id="PS50109"/>
    </source>
</evidence>
<keyword evidence="6" id="KW-0600">Photoreceptor protein</keyword>
<organism evidence="23 24">
    <name type="scientific">Aerosakkonema funiforme FACHB-1375</name>
    <dbReference type="NCBI Taxonomy" id="2949571"/>
    <lineage>
        <taxon>Bacteria</taxon>
        <taxon>Bacillati</taxon>
        <taxon>Cyanobacteriota</taxon>
        <taxon>Cyanophyceae</taxon>
        <taxon>Oscillatoriophycideae</taxon>
        <taxon>Aerosakkonematales</taxon>
        <taxon>Aerosakkonemataceae</taxon>
        <taxon>Aerosakkonema</taxon>
    </lineage>
</organism>
<evidence type="ECO:0000256" key="11">
    <source>
        <dbReference type="ARBA" id="ARBA00022777"/>
    </source>
</evidence>
<dbReference type="InterPro" id="IPR001294">
    <property type="entry name" value="Phytochrome"/>
</dbReference>
<dbReference type="SUPFAM" id="SSF47384">
    <property type="entry name" value="Homodimeric domain of signal transducing histidine kinase"/>
    <property type="match status" value="1"/>
</dbReference>
<keyword evidence="13" id="KW-0157">Chromophore</keyword>